<evidence type="ECO:0000313" key="2">
    <source>
        <dbReference type="EMBL" id="GIE95179.1"/>
    </source>
</evidence>
<dbReference type="Gene3D" id="3.30.420.180">
    <property type="entry name" value="CobE/GbiG C-terminal domain"/>
    <property type="match status" value="1"/>
</dbReference>
<reference evidence="2" key="1">
    <citation type="submission" date="2021-01" db="EMBL/GenBank/DDBJ databases">
        <title>Whole genome shotgun sequence of Actinoplanes rishiriensis NBRC 108556.</title>
        <authorList>
            <person name="Komaki H."/>
            <person name="Tamura T."/>
        </authorList>
    </citation>
    <scope>NUCLEOTIDE SEQUENCE</scope>
    <source>
        <strain evidence="2">NBRC 108556</strain>
    </source>
</reference>
<organism evidence="2 3">
    <name type="scientific">Paractinoplanes rishiriensis</name>
    <dbReference type="NCBI Taxonomy" id="1050105"/>
    <lineage>
        <taxon>Bacteria</taxon>
        <taxon>Bacillati</taxon>
        <taxon>Actinomycetota</taxon>
        <taxon>Actinomycetes</taxon>
        <taxon>Micromonosporales</taxon>
        <taxon>Micromonosporaceae</taxon>
        <taxon>Paractinoplanes</taxon>
    </lineage>
</organism>
<protein>
    <recommendedName>
        <fullName evidence="1">CobE/GbiG C-terminal domain-containing protein</fullName>
    </recommendedName>
</protein>
<dbReference type="InterPro" id="IPR002750">
    <property type="entry name" value="CobE/GbiG_C"/>
</dbReference>
<accession>A0A919JXR5</accession>
<gene>
    <name evidence="2" type="ORF">Ari01nite_26440</name>
</gene>
<dbReference type="PANTHER" id="PTHR37477">
    <property type="entry name" value="COBALT-PRECORRIN-5A HYDROLASE"/>
    <property type="match status" value="1"/>
</dbReference>
<dbReference type="SUPFAM" id="SSF159664">
    <property type="entry name" value="CobE/GbiG C-terminal domain-like"/>
    <property type="match status" value="1"/>
</dbReference>
<dbReference type="PANTHER" id="PTHR37477:SF1">
    <property type="entry name" value="COBALT-PRECORRIN-5A HYDROLASE"/>
    <property type="match status" value="1"/>
</dbReference>
<name>A0A919JXR5_9ACTN</name>
<dbReference type="GO" id="GO:0009236">
    <property type="term" value="P:cobalamin biosynthetic process"/>
    <property type="evidence" value="ECO:0007669"/>
    <property type="project" value="InterPro"/>
</dbReference>
<feature type="domain" description="CobE/GbiG C-terminal" evidence="1">
    <location>
        <begin position="3"/>
        <end position="107"/>
    </location>
</feature>
<sequence>MRDICTAADAALAAARLLCEDIRVLATLDRRAAEDGVRLAARVCGWELRGYTVAELAGQAVPHPSGRVAESIGTASVAEAAALLAAGPGAALLLPKSIHSGVTVAIAGLP</sequence>
<dbReference type="EMBL" id="BOMV01000025">
    <property type="protein sequence ID" value="GIE95179.1"/>
    <property type="molecule type" value="Genomic_DNA"/>
</dbReference>
<dbReference type="Pfam" id="PF01890">
    <property type="entry name" value="CbiG_C"/>
    <property type="match status" value="1"/>
</dbReference>
<comment type="caution">
    <text evidence="2">The sequence shown here is derived from an EMBL/GenBank/DDBJ whole genome shotgun (WGS) entry which is preliminary data.</text>
</comment>
<evidence type="ECO:0000259" key="1">
    <source>
        <dbReference type="Pfam" id="PF01890"/>
    </source>
</evidence>
<dbReference type="AlphaFoldDB" id="A0A919JXR5"/>
<dbReference type="InterPro" id="IPR036518">
    <property type="entry name" value="CobE/GbiG_C_sf"/>
</dbReference>
<evidence type="ECO:0000313" key="3">
    <source>
        <dbReference type="Proteomes" id="UP000636960"/>
    </source>
</evidence>
<dbReference type="Proteomes" id="UP000636960">
    <property type="component" value="Unassembled WGS sequence"/>
</dbReference>
<proteinExistence type="predicted"/>
<dbReference type="InterPro" id="IPR052553">
    <property type="entry name" value="CbiG_hydrolase"/>
</dbReference>
<keyword evidence="3" id="KW-1185">Reference proteome</keyword>